<dbReference type="GO" id="GO:0046872">
    <property type="term" value="F:metal ion binding"/>
    <property type="evidence" value="ECO:0007669"/>
    <property type="project" value="UniProtKB-UniRule"/>
</dbReference>
<feature type="binding site" evidence="8">
    <location>
        <position position="301"/>
    </location>
    <ligand>
        <name>Zn(2+)</name>
        <dbReference type="ChEBI" id="CHEBI:29105"/>
        <label>2</label>
    </ligand>
</feature>
<proteinExistence type="inferred from homology"/>
<dbReference type="PIRSF" id="PIRSF001123">
    <property type="entry name" value="PepA_GA"/>
    <property type="match status" value="1"/>
</dbReference>
<dbReference type="SUPFAM" id="SSF53187">
    <property type="entry name" value="Zn-dependent exopeptidases"/>
    <property type="match status" value="1"/>
</dbReference>
<feature type="binding site" evidence="8">
    <location>
        <position position="193"/>
    </location>
    <ligand>
        <name>Zn(2+)</name>
        <dbReference type="ChEBI" id="CHEBI:29105"/>
        <label>2</label>
    </ligand>
</feature>
<evidence type="ECO:0000256" key="1">
    <source>
        <dbReference type="ARBA" id="ARBA00006272"/>
    </source>
</evidence>
<feature type="binding site" evidence="8">
    <location>
        <position position="162"/>
    </location>
    <ligand>
        <name>Zn(2+)</name>
        <dbReference type="ChEBI" id="CHEBI:29105"/>
        <label>1</label>
    </ligand>
</feature>
<evidence type="ECO:0000256" key="5">
    <source>
        <dbReference type="ARBA" id="ARBA00022801"/>
    </source>
</evidence>
<accession>A0A8J6I2Q4</accession>
<evidence type="ECO:0000256" key="8">
    <source>
        <dbReference type="PIRSR" id="PIRSR001123-2"/>
    </source>
</evidence>
<dbReference type="PANTHER" id="PTHR32481">
    <property type="entry name" value="AMINOPEPTIDASE"/>
    <property type="match status" value="1"/>
</dbReference>
<dbReference type="PANTHER" id="PTHR32481:SF9">
    <property type="entry name" value="ENDOGLUCANASE"/>
    <property type="match status" value="1"/>
</dbReference>
<dbReference type="InterPro" id="IPR008007">
    <property type="entry name" value="Peptidase_M42"/>
</dbReference>
<keyword evidence="4 8" id="KW-0479">Metal-binding</keyword>
<feature type="active site" description="Proton acceptor" evidence="7">
    <location>
        <position position="192"/>
    </location>
</feature>
<keyword evidence="5" id="KW-0378">Hydrolase</keyword>
<evidence type="ECO:0000313" key="9">
    <source>
        <dbReference type="EMBL" id="MBA2133177.1"/>
    </source>
</evidence>
<evidence type="ECO:0000256" key="2">
    <source>
        <dbReference type="ARBA" id="ARBA00022438"/>
    </source>
</evidence>
<sequence length="329" mass="35453">MKDLLRRLTSIPAPSGREEQIRAFIQAEIKDYCDDLTVDTMGNLIAFKRGGKTKLQFAAHMDEIGVIVTAIDEQGFLRFGNVGGIRPHQLYAQRVRFPNGTAGVIGAEKVDDLKQLTLEKLYIDIGAASAAEAKTKVNVGEIAAFDYPFVDLGQRVVAKALDDRVGCAVLIEALKRVTKPQNDLYCTFTVQEEVGLRGAKTAAFGIEPDLGIALDVTGTGDTPEAPKLAMKLGQGAAIKVKDVSLITHPQVKELLTMLAEKNGIPYQFEVLPFGGTDAGAIQLTKAGIPAGVISIPCRYLHSPSEMIDLNDLEAAVRLVVATMEHPITL</sequence>
<name>A0A8J6I2Q4_9FIRM</name>
<feature type="binding site" evidence="8">
    <location>
        <position position="60"/>
    </location>
    <ligand>
        <name>Zn(2+)</name>
        <dbReference type="ChEBI" id="CHEBI:29105"/>
        <label>1</label>
    </ligand>
</feature>
<keyword evidence="10" id="KW-1185">Reference proteome</keyword>
<feature type="binding site" evidence="8">
    <location>
        <position position="162"/>
    </location>
    <ligand>
        <name>Zn(2+)</name>
        <dbReference type="ChEBI" id="CHEBI:29105"/>
        <label>2</label>
    </ligand>
</feature>
<comment type="caution">
    <text evidence="9">The sequence shown here is derived from an EMBL/GenBank/DDBJ whole genome shotgun (WGS) entry which is preliminary data.</text>
</comment>
<protein>
    <submittedName>
        <fullName evidence="9">M42 family metallopeptidase</fullName>
    </submittedName>
</protein>
<feature type="binding site" evidence="8">
    <location>
        <position position="215"/>
    </location>
    <ligand>
        <name>Zn(2+)</name>
        <dbReference type="ChEBI" id="CHEBI:29105"/>
        <label>1</label>
    </ligand>
</feature>
<evidence type="ECO:0000256" key="6">
    <source>
        <dbReference type="PIRNR" id="PIRNR001123"/>
    </source>
</evidence>
<dbReference type="GO" id="GO:0006508">
    <property type="term" value="P:proteolysis"/>
    <property type="evidence" value="ECO:0007669"/>
    <property type="project" value="UniProtKB-KW"/>
</dbReference>
<dbReference type="CDD" id="cd05656">
    <property type="entry name" value="M42_Frv"/>
    <property type="match status" value="1"/>
</dbReference>
<dbReference type="RefSeq" id="WP_181339629.1">
    <property type="nucleotide sequence ID" value="NZ_JAAKDE010000012.1"/>
</dbReference>
<dbReference type="Pfam" id="PF05343">
    <property type="entry name" value="Peptidase_M42"/>
    <property type="match status" value="1"/>
</dbReference>
<evidence type="ECO:0000313" key="10">
    <source>
        <dbReference type="Proteomes" id="UP000657177"/>
    </source>
</evidence>
<evidence type="ECO:0000256" key="7">
    <source>
        <dbReference type="PIRSR" id="PIRSR001123-1"/>
    </source>
</evidence>
<dbReference type="Proteomes" id="UP000657177">
    <property type="component" value="Unassembled WGS sequence"/>
</dbReference>
<dbReference type="SUPFAM" id="SSF101821">
    <property type="entry name" value="Aminopeptidase/glucanase lid domain"/>
    <property type="match status" value="1"/>
</dbReference>
<evidence type="ECO:0000256" key="3">
    <source>
        <dbReference type="ARBA" id="ARBA00022670"/>
    </source>
</evidence>
<evidence type="ECO:0000256" key="4">
    <source>
        <dbReference type="ARBA" id="ARBA00022723"/>
    </source>
</evidence>
<comment type="similarity">
    <text evidence="1 6">Belongs to the peptidase M42 family.</text>
</comment>
<dbReference type="EMBL" id="JAAKDE010000012">
    <property type="protein sequence ID" value="MBA2133177.1"/>
    <property type="molecule type" value="Genomic_DNA"/>
</dbReference>
<dbReference type="InterPro" id="IPR051464">
    <property type="entry name" value="Peptidase_M42_aminopept"/>
</dbReference>
<keyword evidence="3" id="KW-0645">Protease</keyword>
<gene>
    <name evidence="9" type="ORF">G5B42_06430</name>
</gene>
<keyword evidence="2" id="KW-0031">Aminopeptidase</keyword>
<comment type="cofactor">
    <cofactor evidence="8">
        <name>a divalent metal cation</name>
        <dbReference type="ChEBI" id="CHEBI:60240"/>
    </cofactor>
    <text evidence="8">Binds 2 divalent metal cations per subunit.</text>
</comment>
<dbReference type="Gene3D" id="3.40.630.10">
    <property type="entry name" value="Zn peptidases"/>
    <property type="match status" value="1"/>
</dbReference>
<dbReference type="GO" id="GO:0004177">
    <property type="term" value="F:aminopeptidase activity"/>
    <property type="evidence" value="ECO:0007669"/>
    <property type="project" value="UniProtKB-UniRule"/>
</dbReference>
<dbReference type="AlphaFoldDB" id="A0A8J6I2Q4"/>
<dbReference type="InterPro" id="IPR023367">
    <property type="entry name" value="Peptidase_M42_dom2"/>
</dbReference>
<dbReference type="Gene3D" id="2.40.30.40">
    <property type="entry name" value="Peptidase M42, domain 2"/>
    <property type="match status" value="1"/>
</dbReference>
<reference evidence="9" key="1">
    <citation type="submission" date="2020-06" db="EMBL/GenBank/DDBJ databases">
        <title>Novel chitinolytic bacterium.</title>
        <authorList>
            <person name="Ungkulpasvich U."/>
            <person name="Kosugi A."/>
            <person name="Uke A."/>
        </authorList>
    </citation>
    <scope>NUCLEOTIDE SEQUENCE</scope>
    <source>
        <strain evidence="9">UUS1-1</strain>
    </source>
</reference>
<organism evidence="9 10">
    <name type="scientific">Capillibacterium thermochitinicola</name>
    <dbReference type="NCBI Taxonomy" id="2699427"/>
    <lineage>
        <taxon>Bacteria</taxon>
        <taxon>Bacillati</taxon>
        <taxon>Bacillota</taxon>
        <taxon>Capillibacterium</taxon>
    </lineage>
</organism>